<accession>A0ABW7FZM4</accession>
<gene>
    <name evidence="2" type="ORF">ACG0Z6_16145</name>
</gene>
<dbReference type="Proteomes" id="UP001606099">
    <property type="component" value="Unassembled WGS sequence"/>
</dbReference>
<comment type="caution">
    <text evidence="2">The sequence shown here is derived from an EMBL/GenBank/DDBJ whole genome shotgun (WGS) entry which is preliminary data.</text>
</comment>
<dbReference type="PANTHER" id="PTHR43135:SF3">
    <property type="entry name" value="ALPHA-D-RIBOSE 1-METHYLPHOSPHONATE 5-TRIPHOSPHATE DIPHOSPHATASE"/>
    <property type="match status" value="1"/>
</dbReference>
<dbReference type="SUPFAM" id="SSF51338">
    <property type="entry name" value="Composite domain of metallo-dependent hydrolases"/>
    <property type="match status" value="1"/>
</dbReference>
<reference evidence="2 3" key="1">
    <citation type="submission" date="2024-08" db="EMBL/GenBank/DDBJ databases">
        <authorList>
            <person name="Lu H."/>
        </authorList>
    </citation>
    <scope>NUCLEOTIDE SEQUENCE [LARGE SCALE GENOMIC DNA]</scope>
    <source>
        <strain evidence="2 3">BYS180W</strain>
    </source>
</reference>
<keyword evidence="3" id="KW-1185">Reference proteome</keyword>
<dbReference type="EMBL" id="JBIGHZ010000006">
    <property type="protein sequence ID" value="MFG6449757.1"/>
    <property type="molecule type" value="Genomic_DNA"/>
</dbReference>
<dbReference type="SUPFAM" id="SSF51556">
    <property type="entry name" value="Metallo-dependent hydrolases"/>
    <property type="match status" value="1"/>
</dbReference>
<sequence length="453" mass="48664">MSLPTVPSVTRSRRALLKQLGALGGSAWLGSLATSPAAAAPTLMLSNALLHPLVQAPIPNGRLLIENGRIAAIGGPQLQAPSHAKLLDLQGQHVYPGLISPISALGLVEINAVQATVDSSEVGELNPNARAVVAVNADSELIAVARSGGVLTVHTAPRTAPGGLMAGTSALLQLDGWHWEQMALVPELALHIHMPAARTPESMFGDNSAPRAQQQRVAQQRLRQLDEAFALARAYAQARAVDPKLPIDSRWEALRSCFAADPQARRPVWARADDRLQIRHALELAQRHELRLVLVGGAEAALFASTLRTRQIPVVVAQVNRLPLRRDDPVDTLWRLPASLAEAGVSFCIGMSGSEGHAANERNLAFEAGRATAHGLSADEALKAITLYPAQILGVSDRLGSLQVGCLASLFVSSGSPLDIRSEVLRTFVQGRELPMDNRHTRLRDRYEERLRR</sequence>
<evidence type="ECO:0000313" key="3">
    <source>
        <dbReference type="Proteomes" id="UP001606099"/>
    </source>
</evidence>
<protein>
    <submittedName>
        <fullName evidence="2">Amidohydrolase family protein</fullName>
    </submittedName>
</protein>
<dbReference type="RefSeq" id="WP_394463286.1">
    <property type="nucleotide sequence ID" value="NZ_JBIGHZ010000006.1"/>
</dbReference>
<proteinExistence type="predicted"/>
<dbReference type="Gene3D" id="3.20.20.140">
    <property type="entry name" value="Metal-dependent hydrolases"/>
    <property type="match status" value="1"/>
</dbReference>
<dbReference type="Gene3D" id="2.30.40.10">
    <property type="entry name" value="Urease, subunit C, domain 1"/>
    <property type="match status" value="1"/>
</dbReference>
<dbReference type="InterPro" id="IPR051781">
    <property type="entry name" value="Metallo-dep_Hydrolase"/>
</dbReference>
<feature type="domain" description="Amidohydrolase-related" evidence="1">
    <location>
        <begin position="342"/>
        <end position="415"/>
    </location>
</feature>
<name>A0ABW7FZM4_9BURK</name>
<evidence type="ECO:0000313" key="2">
    <source>
        <dbReference type="EMBL" id="MFG6449757.1"/>
    </source>
</evidence>
<dbReference type="InterPro" id="IPR006311">
    <property type="entry name" value="TAT_signal"/>
</dbReference>
<dbReference type="InterPro" id="IPR011059">
    <property type="entry name" value="Metal-dep_hydrolase_composite"/>
</dbReference>
<dbReference type="PANTHER" id="PTHR43135">
    <property type="entry name" value="ALPHA-D-RIBOSE 1-METHYLPHOSPHONATE 5-TRIPHOSPHATE DIPHOSPHATASE"/>
    <property type="match status" value="1"/>
</dbReference>
<evidence type="ECO:0000259" key="1">
    <source>
        <dbReference type="Pfam" id="PF01979"/>
    </source>
</evidence>
<dbReference type="Pfam" id="PF01979">
    <property type="entry name" value="Amidohydro_1"/>
    <property type="match status" value="1"/>
</dbReference>
<dbReference type="PROSITE" id="PS51318">
    <property type="entry name" value="TAT"/>
    <property type="match status" value="1"/>
</dbReference>
<dbReference type="InterPro" id="IPR006680">
    <property type="entry name" value="Amidohydro-rel"/>
</dbReference>
<dbReference type="InterPro" id="IPR032466">
    <property type="entry name" value="Metal_Hydrolase"/>
</dbReference>
<organism evidence="2 3">
    <name type="scientific">Roseateles rivi</name>
    <dbReference type="NCBI Taxonomy" id="3299028"/>
    <lineage>
        <taxon>Bacteria</taxon>
        <taxon>Pseudomonadati</taxon>
        <taxon>Pseudomonadota</taxon>
        <taxon>Betaproteobacteria</taxon>
        <taxon>Burkholderiales</taxon>
        <taxon>Sphaerotilaceae</taxon>
        <taxon>Roseateles</taxon>
    </lineage>
</organism>